<sequence length="371" mass="41132">QNDRVHLINKAINNASRPVRSVGVGQVCKSTPVILWGRKKMNLQVTALSLLLQSILLVANSNLSQSFSFVHDAPTSVKILPNDTPSPPMTANDSVLHAGAIAWVSSDEDWPDKLAQTNDYKSDKIKRVLDSSTVQLEKIGNVSLQTVRGAGSTYKLPECFTFAPSYKLKQLLPKGTTVRLVDIEALGGGERKSSPQTPQFWIIRNEDELMINRELVRSGYAFVRMGSPQNSDTRITNDLAELEKNAKQKGLGIYKTCDAAADSESGSGQSFVAEFEEMELTTQIQYGDDGGKEVLVGREQSSRLPPRNPGDTKGCSDFDTFEEALQWYERYYPYYGDVAKLDRRGDGIPCRGLPHTQNGERFRIKKPATVR</sequence>
<feature type="non-terminal residue" evidence="2">
    <location>
        <position position="1"/>
    </location>
</feature>
<evidence type="ECO:0000259" key="1">
    <source>
        <dbReference type="SMART" id="SM00318"/>
    </source>
</evidence>
<dbReference type="Gene3D" id="2.40.50.90">
    <property type="match status" value="1"/>
</dbReference>
<organism evidence="2 3">
    <name type="scientific">Thalassiosira oceanica</name>
    <name type="common">Marine diatom</name>
    <dbReference type="NCBI Taxonomy" id="159749"/>
    <lineage>
        <taxon>Eukaryota</taxon>
        <taxon>Sar</taxon>
        <taxon>Stramenopiles</taxon>
        <taxon>Ochrophyta</taxon>
        <taxon>Bacillariophyta</taxon>
        <taxon>Coscinodiscophyceae</taxon>
        <taxon>Thalassiosirophycidae</taxon>
        <taxon>Thalassiosirales</taxon>
        <taxon>Thalassiosiraceae</taxon>
        <taxon>Thalassiosira</taxon>
    </lineage>
</organism>
<feature type="domain" description="TNase-like" evidence="1">
    <location>
        <begin position="119"/>
        <end position="256"/>
    </location>
</feature>
<accession>K0SVQ1</accession>
<keyword evidence="3" id="KW-1185">Reference proteome</keyword>
<dbReference type="SUPFAM" id="SSF50199">
    <property type="entry name" value="Staphylococcal nuclease"/>
    <property type="match status" value="1"/>
</dbReference>
<dbReference type="eggNOG" id="ENOG502S9I2">
    <property type="taxonomic scope" value="Eukaryota"/>
</dbReference>
<evidence type="ECO:0000313" key="3">
    <source>
        <dbReference type="Proteomes" id="UP000266841"/>
    </source>
</evidence>
<comment type="caution">
    <text evidence="2">The sequence shown here is derived from an EMBL/GenBank/DDBJ whole genome shotgun (WGS) entry which is preliminary data.</text>
</comment>
<proteinExistence type="predicted"/>
<reference evidence="2 3" key="1">
    <citation type="journal article" date="2012" name="Genome Biol.">
        <title>Genome and low-iron response of an oceanic diatom adapted to chronic iron limitation.</title>
        <authorList>
            <person name="Lommer M."/>
            <person name="Specht M."/>
            <person name="Roy A.S."/>
            <person name="Kraemer L."/>
            <person name="Andreson R."/>
            <person name="Gutowska M.A."/>
            <person name="Wolf J."/>
            <person name="Bergner S.V."/>
            <person name="Schilhabel M.B."/>
            <person name="Klostermeier U.C."/>
            <person name="Beiko R.G."/>
            <person name="Rosenstiel P."/>
            <person name="Hippler M."/>
            <person name="Laroche J."/>
        </authorList>
    </citation>
    <scope>NUCLEOTIDE SEQUENCE [LARGE SCALE GENOMIC DNA]</scope>
    <source>
        <strain evidence="2 3">CCMP1005</strain>
    </source>
</reference>
<dbReference type="OrthoDB" id="47133at2759"/>
<gene>
    <name evidence="2" type="ORF">THAOC_09758</name>
</gene>
<dbReference type="AlphaFoldDB" id="K0SVQ1"/>
<dbReference type="InterPro" id="IPR016071">
    <property type="entry name" value="Staphylococal_nuclease_OB-fold"/>
</dbReference>
<dbReference type="InterPro" id="IPR035437">
    <property type="entry name" value="SNase_OB-fold_sf"/>
</dbReference>
<dbReference type="Proteomes" id="UP000266841">
    <property type="component" value="Unassembled WGS sequence"/>
</dbReference>
<dbReference type="OMA" id="WIIRNED"/>
<dbReference type="EMBL" id="AGNL01010565">
    <property type="protein sequence ID" value="EJK69029.1"/>
    <property type="molecule type" value="Genomic_DNA"/>
</dbReference>
<name>K0SVQ1_THAOC</name>
<protein>
    <recommendedName>
        <fullName evidence="1">TNase-like domain-containing protein</fullName>
    </recommendedName>
</protein>
<dbReference type="SMART" id="SM00318">
    <property type="entry name" value="SNc"/>
    <property type="match status" value="1"/>
</dbReference>
<evidence type="ECO:0000313" key="2">
    <source>
        <dbReference type="EMBL" id="EJK69029.1"/>
    </source>
</evidence>